<dbReference type="EMBL" id="CP003332">
    <property type="protein sequence ID" value="AFJ61458.1"/>
    <property type="molecule type" value="Genomic_DNA"/>
</dbReference>
<accession>I2C484</accession>
<dbReference type="KEGG" id="bqy:MUS_1445"/>
<sequence length="50" mass="5901">MRFLIKRRIRKMTAYSQQIFPLARLTKRLVLSAGYDAVPLVYPLTHILLK</sequence>
<dbReference type="HOGENOM" id="CLU_3131873_0_0_9"/>
<gene>
    <name evidence="1" type="ORF">MUS_1445</name>
</gene>
<evidence type="ECO:0000313" key="2">
    <source>
        <dbReference type="Proteomes" id="UP000002878"/>
    </source>
</evidence>
<name>I2C484_BACAY</name>
<dbReference type="AlphaFoldDB" id="I2C484"/>
<organism evidence="1 2">
    <name type="scientific">Bacillus amyloliquefaciens (strain Y2)</name>
    <name type="common">Bacillus amyloliquefaciens subsp. plantarum (strain B9601-Y2)</name>
    <dbReference type="NCBI Taxonomy" id="1155777"/>
    <lineage>
        <taxon>Bacteria</taxon>
        <taxon>Bacillati</taxon>
        <taxon>Bacillota</taxon>
        <taxon>Bacilli</taxon>
        <taxon>Bacillales</taxon>
        <taxon>Bacillaceae</taxon>
        <taxon>Bacillus</taxon>
        <taxon>Bacillus amyloliquefaciens group</taxon>
    </lineage>
</organism>
<proteinExistence type="predicted"/>
<dbReference type="Proteomes" id="UP000002878">
    <property type="component" value="Chromosome"/>
</dbReference>
<evidence type="ECO:0000313" key="1">
    <source>
        <dbReference type="EMBL" id="AFJ61458.1"/>
    </source>
</evidence>
<dbReference type="PATRIC" id="fig|1126211.3.peg.1371"/>
<protein>
    <submittedName>
        <fullName evidence="1">Uncharacterized protein</fullName>
    </submittedName>
</protein>
<reference evidence="1 2" key="1">
    <citation type="journal article" date="2012" name="J. Biotechnol.">
        <title>Genome sequence of the plant growth promoting strain Bacillus amyloliquefaciens subsp. plantarum B9601-Y2 and expression of mersacidin and other secondary metabolites.</title>
        <authorList>
            <person name="He P."/>
            <person name="Hao K."/>
            <person name="Blom J."/>
            <person name="Ruckert C."/>
            <person name="Vater J."/>
            <person name="Mao Z."/>
            <person name="Wu Y."/>
            <person name="Hou M."/>
            <person name="He P."/>
            <person name="He Y."/>
            <person name="Borriss R."/>
        </authorList>
    </citation>
    <scope>NUCLEOTIDE SEQUENCE [LARGE SCALE GENOMIC DNA]</scope>
    <source>
        <strain evidence="1">Y2</strain>
    </source>
</reference>